<evidence type="ECO:0000313" key="6">
    <source>
        <dbReference type="EMBL" id="CAK8688765.1"/>
    </source>
</evidence>
<evidence type="ECO:0000256" key="4">
    <source>
        <dbReference type="PROSITE-ProRule" id="PRU00134"/>
    </source>
</evidence>
<evidence type="ECO:0000256" key="1">
    <source>
        <dbReference type="ARBA" id="ARBA00022723"/>
    </source>
</evidence>
<dbReference type="Gene3D" id="6.10.140.2220">
    <property type="match status" value="1"/>
</dbReference>
<dbReference type="PANTHER" id="PTHR13244:SF7">
    <property type="entry name" value="ZINC FINGER MYND DOMAIN-CONTAINING PROTEIN 10"/>
    <property type="match status" value="1"/>
</dbReference>
<keyword evidence="7" id="KW-1185">Reference proteome</keyword>
<dbReference type="EMBL" id="CAWYQH010000108">
    <property type="protein sequence ID" value="CAK8688765.1"/>
    <property type="molecule type" value="Genomic_DNA"/>
</dbReference>
<evidence type="ECO:0000259" key="5">
    <source>
        <dbReference type="PROSITE" id="PS50865"/>
    </source>
</evidence>
<name>A0ABP0GAX6_CLALP</name>
<evidence type="ECO:0000313" key="7">
    <source>
        <dbReference type="Proteomes" id="UP001642483"/>
    </source>
</evidence>
<organism evidence="6 7">
    <name type="scientific">Clavelina lepadiformis</name>
    <name type="common">Light-bulb sea squirt</name>
    <name type="synonym">Ascidia lepadiformis</name>
    <dbReference type="NCBI Taxonomy" id="159417"/>
    <lineage>
        <taxon>Eukaryota</taxon>
        <taxon>Metazoa</taxon>
        <taxon>Chordata</taxon>
        <taxon>Tunicata</taxon>
        <taxon>Ascidiacea</taxon>
        <taxon>Aplousobranchia</taxon>
        <taxon>Clavelinidae</taxon>
        <taxon>Clavelina</taxon>
    </lineage>
</organism>
<comment type="caution">
    <text evidence="6">The sequence shown here is derived from an EMBL/GenBank/DDBJ whole genome shotgun (WGS) entry which is preliminary data.</text>
</comment>
<dbReference type="PROSITE" id="PS01360">
    <property type="entry name" value="ZF_MYND_1"/>
    <property type="match status" value="1"/>
</dbReference>
<dbReference type="SUPFAM" id="SSF144232">
    <property type="entry name" value="HIT/MYND zinc finger-like"/>
    <property type="match status" value="1"/>
</dbReference>
<feature type="domain" description="MYND-type" evidence="5">
    <location>
        <begin position="397"/>
        <end position="433"/>
    </location>
</feature>
<dbReference type="PROSITE" id="PS50865">
    <property type="entry name" value="ZF_MYND_2"/>
    <property type="match status" value="1"/>
</dbReference>
<keyword evidence="3" id="KW-0862">Zinc</keyword>
<evidence type="ECO:0000256" key="3">
    <source>
        <dbReference type="ARBA" id="ARBA00022833"/>
    </source>
</evidence>
<evidence type="ECO:0000256" key="2">
    <source>
        <dbReference type="ARBA" id="ARBA00022771"/>
    </source>
</evidence>
<keyword evidence="2 4" id="KW-0863">Zinc-finger</keyword>
<dbReference type="Pfam" id="PF01753">
    <property type="entry name" value="zf-MYND"/>
    <property type="match status" value="1"/>
</dbReference>
<dbReference type="Proteomes" id="UP001642483">
    <property type="component" value="Unassembled WGS sequence"/>
</dbReference>
<protein>
    <recommendedName>
        <fullName evidence="5">MYND-type domain-containing protein</fullName>
    </recommendedName>
</protein>
<dbReference type="InterPro" id="IPR002893">
    <property type="entry name" value="Znf_MYND"/>
</dbReference>
<dbReference type="InterPro" id="IPR052298">
    <property type="entry name" value="ZMYND10"/>
</dbReference>
<reference evidence="6 7" key="1">
    <citation type="submission" date="2024-02" db="EMBL/GenBank/DDBJ databases">
        <authorList>
            <person name="Daric V."/>
            <person name="Darras S."/>
        </authorList>
    </citation>
    <scope>NUCLEOTIDE SEQUENCE [LARGE SCALE GENOMIC DNA]</scope>
</reference>
<dbReference type="PANTHER" id="PTHR13244">
    <property type="entry name" value="ZINC FINGER MYND DOMAIN CONTAINING PROTEIN 10"/>
    <property type="match status" value="1"/>
</dbReference>
<keyword evidence="1" id="KW-0479">Metal-binding</keyword>
<sequence length="442" mass="50933">MNTEESQQVLLFNEAEALIESLRIFPIKSIGSSKWQKQHEYIEKLNMQALLCASSQEEEFVKESLITLDKIPCLIADLISTEVWKDKIFNIVLKTNFKPKTTIPVYMVLYHEATVVNLLETVLFHKESLESSGDNVLDLLDYCYRKLTSAVANNNREFLEKSKAAQNDGNSLEELCAQQDKMDFEIAVKVISILRYLTDALDCLPLSTPSRILNTHNIPCLLVELVEHPPWTRMEGGLTKKYIDGKWQEVSGPDVLQLTKVEGQVWLSLYNILMNVECVKKYDFNSFNKAQILKLRAHMTEVLLDQLPMLADLRRYLEELSMTDSLAPERSLVLEQLPEIKERLLQENEGKWHAIAKHQMKHYFDPSQAEIQSQARRLADTYNFDVMDSLLTDVPKCAVCGAEASKRCSRCRQEWYCKRECQVSHWSKHKTVCDMMAGDMKP</sequence>
<accession>A0ABP0GAX6</accession>
<proteinExistence type="predicted"/>
<gene>
    <name evidence="6" type="ORF">CVLEPA_LOCUS20743</name>
</gene>